<gene>
    <name evidence="3" type="ORF">SCLTRI_LOCUS250</name>
</gene>
<comment type="caution">
    <text evidence="3">The sequence shown here is derived from an EMBL/GenBank/DDBJ whole genome shotgun (WGS) entry which is preliminary data.</text>
</comment>
<name>A0A8H2VL96_9HELO</name>
<dbReference type="InterPro" id="IPR013087">
    <property type="entry name" value="Znf_C2H2_type"/>
</dbReference>
<dbReference type="Gene3D" id="3.30.160.60">
    <property type="entry name" value="Classic Zinc Finger"/>
    <property type="match status" value="1"/>
</dbReference>
<feature type="domain" description="C2H2-type" evidence="2">
    <location>
        <begin position="112"/>
        <end position="138"/>
    </location>
</feature>
<dbReference type="OrthoDB" id="5305647at2759"/>
<reference evidence="3" key="1">
    <citation type="submission" date="2020-10" db="EMBL/GenBank/DDBJ databases">
        <authorList>
            <person name="Kusch S."/>
        </authorList>
    </citation>
    <scope>NUCLEOTIDE SEQUENCE</scope>
    <source>
        <strain evidence="3">SwB9</strain>
    </source>
</reference>
<dbReference type="AlphaFoldDB" id="A0A8H2VL96"/>
<protein>
    <submittedName>
        <fullName evidence="3">856a7208-edee-425a-8036-ee9d5c0573be</fullName>
    </submittedName>
</protein>
<dbReference type="Proteomes" id="UP000624404">
    <property type="component" value="Unassembled WGS sequence"/>
</dbReference>
<dbReference type="SMART" id="SM00355">
    <property type="entry name" value="ZnF_C2H2"/>
    <property type="match status" value="2"/>
</dbReference>
<accession>A0A8H2VL96</accession>
<evidence type="ECO:0000259" key="2">
    <source>
        <dbReference type="SMART" id="SM00355"/>
    </source>
</evidence>
<proteinExistence type="predicted"/>
<evidence type="ECO:0000256" key="1">
    <source>
        <dbReference type="SAM" id="MobiDB-lite"/>
    </source>
</evidence>
<feature type="compositionally biased region" description="Polar residues" evidence="1">
    <location>
        <begin position="182"/>
        <end position="193"/>
    </location>
</feature>
<feature type="domain" description="C2H2-type" evidence="2">
    <location>
        <begin position="143"/>
        <end position="171"/>
    </location>
</feature>
<evidence type="ECO:0000313" key="3">
    <source>
        <dbReference type="EMBL" id="CAD6439509.1"/>
    </source>
</evidence>
<feature type="region of interest" description="Disordered" evidence="1">
    <location>
        <begin position="178"/>
        <end position="201"/>
    </location>
</feature>
<dbReference type="EMBL" id="CAJHIA010000002">
    <property type="protein sequence ID" value="CAD6439509.1"/>
    <property type="molecule type" value="Genomic_DNA"/>
</dbReference>
<keyword evidence="4" id="KW-1185">Reference proteome</keyword>
<organism evidence="3 4">
    <name type="scientific">Sclerotinia trifoliorum</name>
    <dbReference type="NCBI Taxonomy" id="28548"/>
    <lineage>
        <taxon>Eukaryota</taxon>
        <taxon>Fungi</taxon>
        <taxon>Dikarya</taxon>
        <taxon>Ascomycota</taxon>
        <taxon>Pezizomycotina</taxon>
        <taxon>Leotiomycetes</taxon>
        <taxon>Helotiales</taxon>
        <taxon>Sclerotiniaceae</taxon>
        <taxon>Sclerotinia</taxon>
    </lineage>
</organism>
<sequence>MDFVNESNNLVPSYNYQSAFRDLINSALLSTPNFNRLGTRTNLWPFKQPRVFLLIRSSSLQDGTAFPGILKINQLLHAQADRLSLLLGRADHQADKQGTALKQHKENRQRAHKCTTQECTVDPFKSSRDLRRHQASVHGKPRFFCPVVTCRAHIKGFKRKDNLTEHRRRVHLPVLPSPAVTLETSTQGSQTPSFEDEEMEDWSLAPVQGEMENQSNDNSQTIAFVLRKLLGLHMSLKNIDVEIRALEMTLTQL</sequence>
<evidence type="ECO:0000313" key="4">
    <source>
        <dbReference type="Proteomes" id="UP000624404"/>
    </source>
</evidence>